<accession>A0ACC3AMF2</accession>
<gene>
    <name evidence="1" type="ORF">N8T08_002080</name>
</gene>
<evidence type="ECO:0000313" key="2">
    <source>
        <dbReference type="Proteomes" id="UP001177260"/>
    </source>
</evidence>
<keyword evidence="2" id="KW-1185">Reference proteome</keyword>
<sequence length="151" mass="16373">MQFSVLAVLLAAGSAVAAPSTVAKRSSALQITDFWASSSRIGQNSNLHFVLTDPNYPDDTPVDCNVIWGFNKNPDENARCLGGQYYLRFPTGGRDISQLTVELERVEGPIPVKGQVVLNDETEGSKWKCGPTDNPGVTERCTYDGVLEIPV</sequence>
<name>A0ACC3AMF2_9EURO</name>
<proteinExistence type="predicted"/>
<organism evidence="1 2">
    <name type="scientific">Aspergillus melleus</name>
    <dbReference type="NCBI Taxonomy" id="138277"/>
    <lineage>
        <taxon>Eukaryota</taxon>
        <taxon>Fungi</taxon>
        <taxon>Dikarya</taxon>
        <taxon>Ascomycota</taxon>
        <taxon>Pezizomycotina</taxon>
        <taxon>Eurotiomycetes</taxon>
        <taxon>Eurotiomycetidae</taxon>
        <taxon>Eurotiales</taxon>
        <taxon>Aspergillaceae</taxon>
        <taxon>Aspergillus</taxon>
        <taxon>Aspergillus subgen. Circumdati</taxon>
    </lineage>
</organism>
<evidence type="ECO:0000313" key="1">
    <source>
        <dbReference type="EMBL" id="KAK1138689.1"/>
    </source>
</evidence>
<dbReference type="Proteomes" id="UP001177260">
    <property type="component" value="Unassembled WGS sequence"/>
</dbReference>
<reference evidence="1 2" key="1">
    <citation type="journal article" date="2023" name="ACS Omega">
        <title>Identification of the Neoaspergillic Acid Biosynthesis Gene Cluster by Establishing an In Vitro CRISPR-Ribonucleoprotein Genetic System in Aspergillus melleus.</title>
        <authorList>
            <person name="Yuan B."/>
            <person name="Grau M.F."/>
            <person name="Murata R.M."/>
            <person name="Torok T."/>
            <person name="Venkateswaran K."/>
            <person name="Stajich J.E."/>
            <person name="Wang C.C.C."/>
        </authorList>
    </citation>
    <scope>NUCLEOTIDE SEQUENCE [LARGE SCALE GENOMIC DNA]</scope>
    <source>
        <strain evidence="1 2">IMV 1140</strain>
    </source>
</reference>
<dbReference type="EMBL" id="JAOPJF010000134">
    <property type="protein sequence ID" value="KAK1138689.1"/>
    <property type="molecule type" value="Genomic_DNA"/>
</dbReference>
<comment type="caution">
    <text evidence="1">The sequence shown here is derived from an EMBL/GenBank/DDBJ whole genome shotgun (WGS) entry which is preliminary data.</text>
</comment>
<protein>
    <submittedName>
        <fullName evidence="1">Uncharacterized protein</fullName>
    </submittedName>
</protein>